<comment type="caution">
    <text evidence="1">The sequence shown here is derived from an EMBL/GenBank/DDBJ whole genome shotgun (WGS) entry which is preliminary data.</text>
</comment>
<name>A0ABP3CDZ0_9FIRM</name>
<dbReference type="CDD" id="cd12870">
    <property type="entry name" value="MqsA"/>
    <property type="match status" value="1"/>
</dbReference>
<proteinExistence type="predicted"/>
<dbReference type="Proteomes" id="UP001500399">
    <property type="component" value="Unassembled WGS sequence"/>
</dbReference>
<accession>A0ABP3CDZ0</accession>
<protein>
    <recommendedName>
        <fullName evidence="3">YgiT-type zinc finger domain-containing protein</fullName>
    </recommendedName>
</protein>
<dbReference type="RefSeq" id="WP_304988025.1">
    <property type="nucleotide sequence ID" value="NZ_BAAACR010000001.1"/>
</dbReference>
<dbReference type="Gene3D" id="3.10.20.860">
    <property type="match status" value="1"/>
</dbReference>
<reference evidence="2" key="1">
    <citation type="journal article" date="2019" name="Int. J. Syst. Evol. Microbiol.">
        <title>The Global Catalogue of Microorganisms (GCM) 10K type strain sequencing project: providing services to taxonomists for standard genome sequencing and annotation.</title>
        <authorList>
            <consortium name="The Broad Institute Genomics Platform"/>
            <consortium name="The Broad Institute Genome Sequencing Center for Infectious Disease"/>
            <person name="Wu L."/>
            <person name="Ma J."/>
        </authorList>
    </citation>
    <scope>NUCLEOTIDE SEQUENCE [LARGE SCALE GENOMIC DNA]</scope>
    <source>
        <strain evidence="2">JCM 8542</strain>
    </source>
</reference>
<keyword evidence="2" id="KW-1185">Reference proteome</keyword>
<evidence type="ECO:0000313" key="2">
    <source>
        <dbReference type="Proteomes" id="UP001500399"/>
    </source>
</evidence>
<dbReference type="NCBIfam" id="TIGR03831">
    <property type="entry name" value="YgiT_finger"/>
    <property type="match status" value="1"/>
</dbReference>
<evidence type="ECO:0000313" key="1">
    <source>
        <dbReference type="EMBL" id="GAA0200703.1"/>
    </source>
</evidence>
<evidence type="ECO:0008006" key="3">
    <source>
        <dbReference type="Google" id="ProtNLM"/>
    </source>
</evidence>
<gene>
    <name evidence="1" type="ORF">GCM10008919_00010</name>
</gene>
<dbReference type="InterPro" id="IPR022453">
    <property type="entry name" value="Znf_MqsA-type"/>
</dbReference>
<sequence length="77" mass="8668">MNCFMCKGSLEEKKTTFMVDLGDHIIIIKDVPSYVCSQCGDTTYSDEVARVLEQIVESLRHAPTEMSVVNYEHRPAG</sequence>
<dbReference type="EMBL" id="BAAACR010000001">
    <property type="protein sequence ID" value="GAA0200703.1"/>
    <property type="molecule type" value="Genomic_DNA"/>
</dbReference>
<organism evidence="1 2">
    <name type="scientific">Selenomonas dianae</name>
    <dbReference type="NCBI Taxonomy" id="135079"/>
    <lineage>
        <taxon>Bacteria</taxon>
        <taxon>Bacillati</taxon>
        <taxon>Bacillota</taxon>
        <taxon>Negativicutes</taxon>
        <taxon>Selenomonadales</taxon>
        <taxon>Selenomonadaceae</taxon>
        <taxon>Selenomonas</taxon>
    </lineage>
</organism>